<dbReference type="InterPro" id="IPR014813">
    <property type="entry name" value="Gnl3_N_dom"/>
</dbReference>
<reference evidence="8" key="1">
    <citation type="submission" date="2009-01" db="EMBL/GenBank/DDBJ databases">
        <title>Nucleostemin is essential in neoblast regulation in the acoel Isodiametra pulchra.</title>
        <authorList>
            <person name="De Mulder K."/>
            <person name="Moreno E."/>
            <person name="Pfister D."/>
            <person name="Kuales G."/>
            <person name="Salvenmoser W."/>
            <person name="Borgonie G."/>
            <person name="Ladurner P."/>
        </authorList>
    </citation>
    <scope>NUCLEOTIDE SEQUENCE</scope>
</reference>
<dbReference type="Pfam" id="PF01926">
    <property type="entry name" value="MMR_HSR1"/>
    <property type="match status" value="1"/>
</dbReference>
<comment type="subcellular location">
    <subcellularLocation>
        <location evidence="1">Nucleus</location>
    </subcellularLocation>
</comment>
<dbReference type="InterPro" id="IPR006073">
    <property type="entry name" value="GTP-bd"/>
</dbReference>
<dbReference type="GO" id="GO:0005525">
    <property type="term" value="F:GTP binding"/>
    <property type="evidence" value="ECO:0007669"/>
    <property type="project" value="UniProtKB-KW"/>
</dbReference>
<dbReference type="PRINTS" id="PR00326">
    <property type="entry name" value="GTP1OBG"/>
</dbReference>
<evidence type="ECO:0000256" key="6">
    <source>
        <dbReference type="SAM" id="MobiDB-lite"/>
    </source>
</evidence>
<evidence type="ECO:0000256" key="2">
    <source>
        <dbReference type="ARBA" id="ARBA00022741"/>
    </source>
</evidence>
<dbReference type="PANTHER" id="PTHR11089">
    <property type="entry name" value="GTP-BINDING PROTEIN-RELATED"/>
    <property type="match status" value="1"/>
</dbReference>
<keyword evidence="2" id="KW-0547">Nucleotide-binding</keyword>
<evidence type="ECO:0000256" key="5">
    <source>
        <dbReference type="ARBA" id="ARBA00023242"/>
    </source>
</evidence>
<dbReference type="FunFam" id="3.40.50.300:FF:000493">
    <property type="entry name" value="Guanine nucleotide-binding protein-like 3-like protein"/>
    <property type="match status" value="1"/>
</dbReference>
<evidence type="ECO:0000313" key="8">
    <source>
        <dbReference type="EMBL" id="CAX32467.1"/>
    </source>
</evidence>
<evidence type="ECO:0000259" key="7">
    <source>
        <dbReference type="PROSITE" id="PS51721"/>
    </source>
</evidence>
<gene>
    <name evidence="8" type="primary">nclst</name>
</gene>
<evidence type="ECO:0000256" key="4">
    <source>
        <dbReference type="ARBA" id="ARBA00023134"/>
    </source>
</evidence>
<sequence length="565" mass="64162">MGKKPSKRLTLKKKYKIEKKVKQHHKKERREAKKNPKKKNRKDPGVPNSLPFREQILQEVALKKQQLEEEKEKKREEAKQRKLAAKEPKTLEQFAKEAADKDTIFESLEVSEKEAASKGSIANERSRRFFFKEFKKVIIAADVVIQVLDARDPLACRCKEVEQQVIDNGKKLVLLLNKIDLVPKENVFAWLEYLRKEFPTLPFKGSTQHQKANLGKRKVKLKKIQVQTLESSLAVGVDNLMRLLGNYSRNNDMKTAITIGVVGIPNVGKSSVINSLKRSRACNVGSVPGVTRSMQEVQLDSKLRLLDSPGVVIQKQEQTGLVLRNCVNMYEVQDPEAVVEALLKKVTREKMMIIYNIRAFETVRELLAIVAYKKGFIKKGGIPNLTQAAKSIIEDWNSGRIRYYTNPPASLESNVQSSESASIVSSFSKEFDIDSLLDSEKETLQKMDYEVEAPTICVDTSGPMELASEEQLEQEASVVVENRPAVKPREPVQYKPPPPSTEIEGNQTVNRDLKTHLKSLKKQRKKTMKLDQSLAEAALEAMDLDVNELKGDYDFKQHFDMDTKT</sequence>
<protein>
    <submittedName>
        <fullName evidence="8">Nucleostemin-like protein 1</fullName>
    </submittedName>
</protein>
<proteinExistence type="evidence at transcript level"/>
<dbReference type="PROSITE" id="PS51721">
    <property type="entry name" value="G_CP"/>
    <property type="match status" value="1"/>
</dbReference>
<dbReference type="InterPro" id="IPR030378">
    <property type="entry name" value="G_CP_dom"/>
</dbReference>
<feature type="region of interest" description="Disordered" evidence="6">
    <location>
        <begin position="487"/>
        <end position="506"/>
    </location>
</feature>
<dbReference type="InterPro" id="IPR023179">
    <property type="entry name" value="GTP-bd_ortho_bundle_sf"/>
</dbReference>
<name>D2T1E0_ISOPU</name>
<feature type="region of interest" description="Disordered" evidence="6">
    <location>
        <begin position="67"/>
        <end position="86"/>
    </location>
</feature>
<keyword evidence="5" id="KW-0539">Nucleus</keyword>
<dbReference type="InterPro" id="IPR050755">
    <property type="entry name" value="TRAFAC_YlqF/YawG_RiboMat"/>
</dbReference>
<dbReference type="AlphaFoldDB" id="D2T1E0"/>
<keyword evidence="3" id="KW-0175">Coiled coil</keyword>
<dbReference type="SUPFAM" id="SSF52540">
    <property type="entry name" value="P-loop containing nucleoside triphosphate hydrolases"/>
    <property type="match status" value="2"/>
</dbReference>
<feature type="compositionally biased region" description="Basic residues" evidence="6">
    <location>
        <begin position="1"/>
        <end position="28"/>
    </location>
</feature>
<dbReference type="GO" id="GO:0005730">
    <property type="term" value="C:nucleolus"/>
    <property type="evidence" value="ECO:0007669"/>
    <property type="project" value="TreeGrafter"/>
</dbReference>
<organism evidence="8">
    <name type="scientific">Isodiametra pulchra</name>
    <name type="common">Acoelomorph flatworm</name>
    <name type="synonym">Convoluta pulchra</name>
    <dbReference type="NCBI Taxonomy" id="504439"/>
    <lineage>
        <taxon>Eukaryota</taxon>
        <taxon>Metazoa</taxon>
        <taxon>Xenacoelomorpha</taxon>
        <taxon>Acoelomorpha</taxon>
        <taxon>Acoela</taxon>
        <taxon>Isodiametridae</taxon>
        <taxon>Isodiametra</taxon>
    </lineage>
</organism>
<accession>D2T1E0</accession>
<keyword evidence="4" id="KW-0342">GTP-binding</keyword>
<dbReference type="InterPro" id="IPR027417">
    <property type="entry name" value="P-loop_NTPase"/>
</dbReference>
<dbReference type="FunFam" id="1.10.1580.10:FF:000002">
    <property type="entry name" value="Guanine nucleotide-binding protein-like 3 (nucleolar)-like"/>
    <property type="match status" value="1"/>
</dbReference>
<dbReference type="CDD" id="cd04178">
    <property type="entry name" value="Nucleostemin_like"/>
    <property type="match status" value="1"/>
</dbReference>
<dbReference type="Pfam" id="PF08701">
    <property type="entry name" value="GN3L_Grn1"/>
    <property type="match status" value="1"/>
</dbReference>
<dbReference type="EMBL" id="FM992878">
    <property type="protein sequence ID" value="CAX32467.1"/>
    <property type="molecule type" value="mRNA"/>
</dbReference>
<evidence type="ECO:0000256" key="3">
    <source>
        <dbReference type="ARBA" id="ARBA00023054"/>
    </source>
</evidence>
<feature type="domain" description="CP-type G" evidence="7">
    <location>
        <begin position="131"/>
        <end position="314"/>
    </location>
</feature>
<dbReference type="Gene3D" id="3.40.50.300">
    <property type="entry name" value="P-loop containing nucleotide triphosphate hydrolases"/>
    <property type="match status" value="1"/>
</dbReference>
<evidence type="ECO:0000256" key="1">
    <source>
        <dbReference type="ARBA" id="ARBA00004123"/>
    </source>
</evidence>
<dbReference type="Gene3D" id="1.10.1580.10">
    <property type="match status" value="1"/>
</dbReference>
<dbReference type="PANTHER" id="PTHR11089:SF30">
    <property type="entry name" value="GUANINE NUCLEOTIDE-BINDING PROTEIN-LIKE 3 HOMOLOG"/>
    <property type="match status" value="1"/>
</dbReference>
<feature type="region of interest" description="Disordered" evidence="6">
    <location>
        <begin position="1"/>
        <end position="52"/>
    </location>
</feature>